<dbReference type="RefSeq" id="WP_055259728.1">
    <property type="nucleotide sequence ID" value="NZ_CABIXL010000006.1"/>
</dbReference>
<gene>
    <name evidence="2" type="ORF">ERS852473_01841</name>
</gene>
<dbReference type="InterPro" id="IPR017896">
    <property type="entry name" value="4Fe4S_Fe-S-bd"/>
</dbReference>
<dbReference type="InterPro" id="IPR026816">
    <property type="entry name" value="Flavodoxin_dom"/>
</dbReference>
<dbReference type="InterPro" id="IPR047964">
    <property type="entry name" value="EFR1-like"/>
</dbReference>
<keyword evidence="3" id="KW-1185">Reference proteome</keyword>
<dbReference type="SUPFAM" id="SSF52218">
    <property type="entry name" value="Flavoproteins"/>
    <property type="match status" value="1"/>
</dbReference>
<dbReference type="Pfam" id="PF12800">
    <property type="entry name" value="Fer4_4"/>
    <property type="match status" value="2"/>
</dbReference>
<feature type="domain" description="4Fe-4S ferredoxin-type" evidence="1">
    <location>
        <begin position="215"/>
        <end position="237"/>
    </location>
</feature>
<dbReference type="PROSITE" id="PS51379">
    <property type="entry name" value="4FE4S_FER_2"/>
    <property type="match status" value="2"/>
</dbReference>
<dbReference type="SUPFAM" id="SSF54862">
    <property type="entry name" value="4Fe-4S ferredoxins"/>
    <property type="match status" value="1"/>
</dbReference>
<evidence type="ECO:0000259" key="1">
    <source>
        <dbReference type="PROSITE" id="PS51379"/>
    </source>
</evidence>
<dbReference type="NCBIfam" id="NF038196">
    <property type="entry name" value="ferrodoxin_EFR1"/>
    <property type="match status" value="1"/>
</dbReference>
<comment type="caution">
    <text evidence="2">The sequence shown here is derived from an EMBL/GenBank/DDBJ whole genome shotgun (WGS) entry which is preliminary data.</text>
</comment>
<dbReference type="Proteomes" id="UP000095488">
    <property type="component" value="Unassembled WGS sequence"/>
</dbReference>
<dbReference type="Gene3D" id="3.40.50.360">
    <property type="match status" value="1"/>
</dbReference>
<sequence length="250" mass="28850">MILYFSGTGNSEYVAKIIAKENNDDLLSINDWMKNNKKETIFSKETLIFVCPIYSGRIPPIVENFIKQNKFEGNTNSYFITTCFQNAWNSEKYIKKLCMQTNLQFQGAKEILMPQNYIMMYPILDKQSADKVIESVTPQIYKIAKEIKNNSKLSMNKPSFQGKIMSSIVNPIFYSMIVKTKNFYTTDKCTKCGMCVDLCSMNNIKILNDKPQWGNNCIHCTSCINCCPNSAIEYGKKTIGKERYYNKNLR</sequence>
<organism evidence="2 3">
    <name type="scientific">Sarcina ventriculi</name>
    <name type="common">Clostridium ventriculi</name>
    <dbReference type="NCBI Taxonomy" id="1267"/>
    <lineage>
        <taxon>Bacteria</taxon>
        <taxon>Bacillati</taxon>
        <taxon>Bacillota</taxon>
        <taxon>Clostridia</taxon>
        <taxon>Eubacteriales</taxon>
        <taxon>Clostridiaceae</taxon>
        <taxon>Sarcina</taxon>
    </lineage>
</organism>
<feature type="domain" description="4Fe-4S ferredoxin-type" evidence="1">
    <location>
        <begin position="180"/>
        <end position="209"/>
    </location>
</feature>
<dbReference type="EMBL" id="CYZR01000006">
    <property type="protein sequence ID" value="CUO08301.1"/>
    <property type="molecule type" value="Genomic_DNA"/>
</dbReference>
<name>A0ABM9URN0_SARVE</name>
<dbReference type="Gene3D" id="3.30.70.20">
    <property type="match status" value="1"/>
</dbReference>
<accession>A0ABM9URN0</accession>
<dbReference type="InterPro" id="IPR029039">
    <property type="entry name" value="Flavoprotein-like_sf"/>
</dbReference>
<evidence type="ECO:0000313" key="3">
    <source>
        <dbReference type="Proteomes" id="UP000095488"/>
    </source>
</evidence>
<proteinExistence type="predicted"/>
<dbReference type="Pfam" id="PF12724">
    <property type="entry name" value="Flavodoxin_5"/>
    <property type="match status" value="1"/>
</dbReference>
<protein>
    <submittedName>
        <fullName evidence="2">PUA domain (Predicted RNA-binding domain)</fullName>
    </submittedName>
</protein>
<evidence type="ECO:0000313" key="2">
    <source>
        <dbReference type="EMBL" id="CUO08301.1"/>
    </source>
</evidence>
<reference evidence="2 3" key="1">
    <citation type="submission" date="2015-09" db="EMBL/GenBank/DDBJ databases">
        <authorList>
            <consortium name="Pathogen Informatics"/>
        </authorList>
    </citation>
    <scope>NUCLEOTIDE SEQUENCE [LARGE SCALE GENOMIC DNA]</scope>
    <source>
        <strain evidence="2 3">2789STDY5834858</strain>
    </source>
</reference>